<dbReference type="GO" id="GO:0008168">
    <property type="term" value="F:methyltransferase activity"/>
    <property type="evidence" value="ECO:0007669"/>
    <property type="project" value="UniProtKB-KW"/>
</dbReference>
<feature type="domain" description="Methyltransferase type 11" evidence="1">
    <location>
        <begin position="45"/>
        <end position="140"/>
    </location>
</feature>
<protein>
    <submittedName>
        <fullName evidence="2">Methyltransferase domain-containing protein</fullName>
    </submittedName>
</protein>
<name>A0ABW8EGJ9_STRT5</name>
<evidence type="ECO:0000313" key="2">
    <source>
        <dbReference type="EMBL" id="MFJ2822379.1"/>
    </source>
</evidence>
<evidence type="ECO:0000313" key="3">
    <source>
        <dbReference type="Proteomes" id="UP001617351"/>
    </source>
</evidence>
<dbReference type="InterPro" id="IPR029063">
    <property type="entry name" value="SAM-dependent_MTases_sf"/>
</dbReference>
<proteinExistence type="predicted"/>
<keyword evidence="2" id="KW-0489">Methyltransferase</keyword>
<dbReference type="CDD" id="cd02440">
    <property type="entry name" value="AdoMet_MTases"/>
    <property type="match status" value="1"/>
</dbReference>
<dbReference type="PANTHER" id="PTHR43464:SF94">
    <property type="entry name" value="MALONYL-[ACYL-CARRIER PROTEIN] O-METHYLTRANSFERASE"/>
    <property type="match status" value="1"/>
</dbReference>
<dbReference type="InterPro" id="IPR013216">
    <property type="entry name" value="Methyltransf_11"/>
</dbReference>
<gene>
    <name evidence="2" type="ORF">ACIO7M_14840</name>
</gene>
<dbReference type="Gene3D" id="3.40.50.150">
    <property type="entry name" value="Vaccinia Virus protein VP39"/>
    <property type="match status" value="1"/>
</dbReference>
<evidence type="ECO:0000259" key="1">
    <source>
        <dbReference type="Pfam" id="PF08241"/>
    </source>
</evidence>
<keyword evidence="3" id="KW-1185">Reference proteome</keyword>
<dbReference type="RefSeq" id="WP_402380866.1">
    <property type="nucleotide sequence ID" value="NZ_JBIUYY010000005.1"/>
</dbReference>
<comment type="caution">
    <text evidence="2">The sequence shown here is derived from an EMBL/GenBank/DDBJ whole genome shotgun (WGS) entry which is preliminary data.</text>
</comment>
<reference evidence="2 3" key="1">
    <citation type="submission" date="2024-10" db="EMBL/GenBank/DDBJ databases">
        <title>The Natural Products Discovery Center: Release of the First 8490 Sequenced Strains for Exploring Actinobacteria Biosynthetic Diversity.</title>
        <authorList>
            <person name="Kalkreuter E."/>
            <person name="Kautsar S.A."/>
            <person name="Yang D."/>
            <person name="Bader C.D."/>
            <person name="Teijaro C.N."/>
            <person name="Fluegel L."/>
            <person name="Davis C.M."/>
            <person name="Simpson J.R."/>
            <person name="Lauterbach L."/>
            <person name="Steele A.D."/>
            <person name="Gui C."/>
            <person name="Meng S."/>
            <person name="Li G."/>
            <person name="Viehrig K."/>
            <person name="Ye F."/>
            <person name="Su P."/>
            <person name="Kiefer A.F."/>
            <person name="Nichols A."/>
            <person name="Cepeda A.J."/>
            <person name="Yan W."/>
            <person name="Fan B."/>
            <person name="Jiang Y."/>
            <person name="Adhikari A."/>
            <person name="Zheng C.-J."/>
            <person name="Schuster L."/>
            <person name="Cowan T.M."/>
            <person name="Smanski M.J."/>
            <person name="Chevrette M.G."/>
            <person name="De Carvalho L.P.S."/>
            <person name="Shen B."/>
        </authorList>
    </citation>
    <scope>NUCLEOTIDE SEQUENCE [LARGE SCALE GENOMIC DNA]</scope>
    <source>
        <strain evidence="2 3">NPDC087220</strain>
    </source>
</reference>
<dbReference type="Pfam" id="PF08241">
    <property type="entry name" value="Methyltransf_11"/>
    <property type="match status" value="1"/>
</dbReference>
<dbReference type="GO" id="GO:0032259">
    <property type="term" value="P:methylation"/>
    <property type="evidence" value="ECO:0007669"/>
    <property type="project" value="UniProtKB-KW"/>
</dbReference>
<dbReference type="Proteomes" id="UP001617351">
    <property type="component" value="Unassembled WGS sequence"/>
</dbReference>
<dbReference type="SUPFAM" id="SSF53335">
    <property type="entry name" value="S-adenosyl-L-methionine-dependent methyltransferases"/>
    <property type="match status" value="1"/>
</dbReference>
<dbReference type="PANTHER" id="PTHR43464">
    <property type="entry name" value="METHYLTRANSFERASE"/>
    <property type="match status" value="1"/>
</dbReference>
<sequence length="248" mass="26955">MGHDGGYEDFAVRYDRGSADSVHNTLLDRPAVQAACPPLAGRTVLEAGCAGGRLTAWLADRGAARVVALDASPTLAGLARERLGDRAEVRVHDLREPLHFLPDASVDVVVSSLTLHYLEDWVPVLSEFRRVLAPGGTVVVSTHHPLADFAMSPSGDYFRVEELSDEWTGFGSPAPVVRFFRRPLGAMTADVHRAGLGLRELYEPRAEPARREEFGDRYGKLSRTPSFLVLVLGHPIVHNPPPAPTPVT</sequence>
<accession>A0ABW8EGJ9</accession>
<organism evidence="2 3">
    <name type="scientific">Streptomyces toxytricini</name>
    <name type="common">Actinomyces toxytricini</name>
    <dbReference type="NCBI Taxonomy" id="67369"/>
    <lineage>
        <taxon>Bacteria</taxon>
        <taxon>Bacillati</taxon>
        <taxon>Actinomycetota</taxon>
        <taxon>Actinomycetes</taxon>
        <taxon>Kitasatosporales</taxon>
        <taxon>Streptomycetaceae</taxon>
        <taxon>Streptomyces</taxon>
    </lineage>
</organism>
<keyword evidence="2" id="KW-0808">Transferase</keyword>
<dbReference type="EMBL" id="JBIUYY010000005">
    <property type="protein sequence ID" value="MFJ2822379.1"/>
    <property type="molecule type" value="Genomic_DNA"/>
</dbReference>